<evidence type="ECO:0000256" key="11">
    <source>
        <dbReference type="ARBA" id="ARBA00031313"/>
    </source>
</evidence>
<comment type="cofactor">
    <cofactor evidence="1">
        <name>FMN</name>
        <dbReference type="ChEBI" id="CHEBI:58210"/>
    </cofactor>
</comment>
<dbReference type="AlphaFoldDB" id="A0A915AMB0"/>
<evidence type="ECO:0000256" key="1">
    <source>
        <dbReference type="ARBA" id="ARBA00001917"/>
    </source>
</evidence>
<dbReference type="GO" id="GO:0033787">
    <property type="term" value="F:cyanocobalamin reductase (cyanide-eliminating) (NADP+) activity"/>
    <property type="evidence" value="ECO:0007669"/>
    <property type="project" value="TreeGrafter"/>
</dbReference>
<evidence type="ECO:0000256" key="7">
    <source>
        <dbReference type="ARBA" id="ARBA00022643"/>
    </source>
</evidence>
<organism evidence="12 13">
    <name type="scientific">Parascaris univalens</name>
    <name type="common">Nematode worm</name>
    <dbReference type="NCBI Taxonomy" id="6257"/>
    <lineage>
        <taxon>Eukaryota</taxon>
        <taxon>Metazoa</taxon>
        <taxon>Ecdysozoa</taxon>
        <taxon>Nematoda</taxon>
        <taxon>Chromadorea</taxon>
        <taxon>Rhabditida</taxon>
        <taxon>Spirurina</taxon>
        <taxon>Ascaridomorpha</taxon>
        <taxon>Ascaridoidea</taxon>
        <taxon>Ascarididae</taxon>
        <taxon>Parascaris</taxon>
    </lineage>
</organism>
<dbReference type="GO" id="GO:0071949">
    <property type="term" value="F:FAD binding"/>
    <property type="evidence" value="ECO:0007669"/>
    <property type="project" value="TreeGrafter"/>
</dbReference>
<comment type="subcellular location">
    <subcellularLocation>
        <location evidence="3">Cytoplasm</location>
    </subcellularLocation>
</comment>
<evidence type="ECO:0000256" key="8">
    <source>
        <dbReference type="ARBA" id="ARBA00022827"/>
    </source>
</evidence>
<proteinExistence type="inferred from homology"/>
<name>A0A915AMB0_PARUN</name>
<dbReference type="GO" id="GO:0032451">
    <property type="term" value="F:demethylase activity"/>
    <property type="evidence" value="ECO:0007669"/>
    <property type="project" value="TreeGrafter"/>
</dbReference>
<dbReference type="GO" id="GO:0009235">
    <property type="term" value="P:cobalamin metabolic process"/>
    <property type="evidence" value="ECO:0007669"/>
    <property type="project" value="TreeGrafter"/>
</dbReference>
<keyword evidence="9" id="KW-0521">NADP</keyword>
<evidence type="ECO:0000256" key="9">
    <source>
        <dbReference type="ARBA" id="ARBA00022857"/>
    </source>
</evidence>
<sequence>SCNTYARYSSILGAYRTNGAYVRPYRFVQSLLESRLFISQRWFSGVTVHQRRQSCTKNTDNESTIYRALDKQLAQRDGFEWYRFKVGSHNAIVQENVHLKFEDDVLGVLVLNTPSFFETTFKEWLCQQCNPGDSVDEVEIKVGPHPVEAFFRWKFKQIETVFQEGCSLFSISHRFEWSRYVISSLSDIAYLPFHCPLVVMFLVPRISIIRNIRPQ</sequence>
<protein>
    <recommendedName>
        <fullName evidence="11">Cyanocobalamin reductase (cyanide-eliminating)</fullName>
    </recommendedName>
</protein>
<dbReference type="GO" id="GO:0005737">
    <property type="term" value="C:cytoplasm"/>
    <property type="evidence" value="ECO:0007669"/>
    <property type="project" value="UniProtKB-SubCell"/>
</dbReference>
<comment type="similarity">
    <text evidence="4">Belongs to the MMACHC family.</text>
</comment>
<evidence type="ECO:0000313" key="12">
    <source>
        <dbReference type="Proteomes" id="UP000887569"/>
    </source>
</evidence>
<dbReference type="InterPro" id="IPR032037">
    <property type="entry name" value="MMACHC"/>
</dbReference>
<evidence type="ECO:0000256" key="10">
    <source>
        <dbReference type="ARBA" id="ARBA00023002"/>
    </source>
</evidence>
<evidence type="ECO:0000256" key="2">
    <source>
        <dbReference type="ARBA" id="ARBA00001974"/>
    </source>
</evidence>
<dbReference type="WBParaSite" id="PgR010_g199_t06">
    <property type="protein sequence ID" value="PgR010_g199_t06"/>
    <property type="gene ID" value="PgR010_g199"/>
</dbReference>
<evidence type="ECO:0000256" key="5">
    <source>
        <dbReference type="ARBA" id="ARBA00022490"/>
    </source>
</evidence>
<keyword evidence="7" id="KW-0288">FMN</keyword>
<accession>A0A915AMB0</accession>
<keyword evidence="10" id="KW-0560">Oxidoreductase</keyword>
<keyword evidence="5" id="KW-0963">Cytoplasm</keyword>
<evidence type="ECO:0000256" key="4">
    <source>
        <dbReference type="ARBA" id="ARBA00007762"/>
    </source>
</evidence>
<dbReference type="PANTHER" id="PTHR31457:SF2">
    <property type="entry name" value="CYANOCOBALAMIN REDUCTASE _ ALKYLCOBALAMIN DEALKYLASE"/>
    <property type="match status" value="1"/>
</dbReference>
<comment type="cofactor">
    <cofactor evidence="2">
        <name>FAD</name>
        <dbReference type="ChEBI" id="CHEBI:57692"/>
    </cofactor>
</comment>
<evidence type="ECO:0000256" key="6">
    <source>
        <dbReference type="ARBA" id="ARBA00022630"/>
    </source>
</evidence>
<keyword evidence="6" id="KW-0285">Flavoprotein</keyword>
<dbReference type="PANTHER" id="PTHR31457">
    <property type="entry name" value="METHYLMALONIC ACIDURIA AND HOMOCYSTINURIA TYPE C PROTEIN"/>
    <property type="match status" value="1"/>
</dbReference>
<evidence type="ECO:0000256" key="3">
    <source>
        <dbReference type="ARBA" id="ARBA00004496"/>
    </source>
</evidence>
<dbReference type="Pfam" id="PF16690">
    <property type="entry name" value="MMACHC"/>
    <property type="match status" value="1"/>
</dbReference>
<evidence type="ECO:0000313" key="13">
    <source>
        <dbReference type="WBParaSite" id="PgR010_g199_t06"/>
    </source>
</evidence>
<keyword evidence="12" id="KW-1185">Reference proteome</keyword>
<keyword evidence="8" id="KW-0274">FAD</keyword>
<dbReference type="Proteomes" id="UP000887569">
    <property type="component" value="Unplaced"/>
</dbReference>
<reference evidence="13" key="1">
    <citation type="submission" date="2022-11" db="UniProtKB">
        <authorList>
            <consortium name="WormBaseParasite"/>
        </authorList>
    </citation>
    <scope>IDENTIFICATION</scope>
</reference>